<reference evidence="1" key="1">
    <citation type="submission" date="2019-12" db="EMBL/GenBank/DDBJ databases">
        <title>An insight into the sialome of adult female Ixodes ricinus ticks feeding for 6 days.</title>
        <authorList>
            <person name="Perner J."/>
            <person name="Ribeiro J.M.C."/>
        </authorList>
    </citation>
    <scope>NUCLEOTIDE SEQUENCE</scope>
    <source>
        <strain evidence="1">Semi-engorged</strain>
        <tissue evidence="1">Salivary glands</tissue>
    </source>
</reference>
<organism evidence="1">
    <name type="scientific">Ixodes ricinus</name>
    <name type="common">Common tick</name>
    <name type="synonym">Acarus ricinus</name>
    <dbReference type="NCBI Taxonomy" id="34613"/>
    <lineage>
        <taxon>Eukaryota</taxon>
        <taxon>Metazoa</taxon>
        <taxon>Ecdysozoa</taxon>
        <taxon>Arthropoda</taxon>
        <taxon>Chelicerata</taxon>
        <taxon>Arachnida</taxon>
        <taxon>Acari</taxon>
        <taxon>Parasitiformes</taxon>
        <taxon>Ixodida</taxon>
        <taxon>Ixodoidea</taxon>
        <taxon>Ixodidae</taxon>
        <taxon>Ixodinae</taxon>
        <taxon>Ixodes</taxon>
    </lineage>
</organism>
<dbReference type="AlphaFoldDB" id="A0A6B0UKC5"/>
<accession>A0A6B0UKC5</accession>
<evidence type="ECO:0000313" key="1">
    <source>
        <dbReference type="EMBL" id="MXU90083.1"/>
    </source>
</evidence>
<proteinExistence type="predicted"/>
<protein>
    <submittedName>
        <fullName evidence="1">Putative secreted protein</fullName>
    </submittedName>
</protein>
<sequence length="112" mass="12624">MGSALLAEALALVDLDLVELVLKFGLVYGDVGFYARRNLSLFLLTLCKAGFERFNVNRHDVFCNMIQRLVFVIQWRDVAVLQRFEVNPGANDFAGGREGLMLRNGLLVLTFQ</sequence>
<name>A0A6B0UKC5_IXORI</name>
<dbReference type="EMBL" id="GIFC01008000">
    <property type="protein sequence ID" value="MXU90083.1"/>
    <property type="molecule type" value="Transcribed_RNA"/>
</dbReference>